<keyword evidence="2" id="KW-1185">Reference proteome</keyword>
<proteinExistence type="predicted"/>
<accession>A0A4R0XRX9</accession>
<protein>
    <submittedName>
        <fullName evidence="1">Uncharacterized protein</fullName>
    </submittedName>
</protein>
<dbReference type="Proteomes" id="UP000294192">
    <property type="component" value="Unassembled WGS sequence"/>
</dbReference>
<reference evidence="1 2" key="1">
    <citation type="submission" date="2018-02" db="EMBL/GenBank/DDBJ databases">
        <title>Mycoplasma marinum and Mycoplasma todarodis sp. nov., moderately halophilic and psychrotolerant mycoplasmas isolated from cephalopods.</title>
        <authorList>
            <person name="Viver T."/>
        </authorList>
    </citation>
    <scope>NUCLEOTIDE SEQUENCE [LARGE SCALE GENOMIC DNA]</scope>
    <source>
        <strain evidence="1 2">PE</strain>
    </source>
</reference>
<sequence length="92" mass="11169">MCFPISLIPNELEEYRGEKFIPLSQYKSWTSAFLNGIKNSKFEQRLENIFDKLMEILTYTSSINKINWRIHKSMDFFWTWNGLLDFDINEEY</sequence>
<organism evidence="1 2">
    <name type="scientific">Mycoplasma marinum</name>
    <dbReference type="NCBI Taxonomy" id="1937190"/>
    <lineage>
        <taxon>Bacteria</taxon>
        <taxon>Bacillati</taxon>
        <taxon>Mycoplasmatota</taxon>
        <taxon>Mollicutes</taxon>
        <taxon>Mycoplasmataceae</taxon>
        <taxon>Mycoplasma</taxon>
    </lineage>
</organism>
<name>A0A4R0XRX9_9MOLU</name>
<dbReference type="EMBL" id="PSZO01000011">
    <property type="protein sequence ID" value="TCG11170.1"/>
    <property type="molecule type" value="Genomic_DNA"/>
</dbReference>
<dbReference type="AlphaFoldDB" id="A0A4R0XRX9"/>
<evidence type="ECO:0000313" key="1">
    <source>
        <dbReference type="EMBL" id="TCG11170.1"/>
    </source>
</evidence>
<gene>
    <name evidence="1" type="ORF">C4B24_02710</name>
</gene>
<evidence type="ECO:0000313" key="2">
    <source>
        <dbReference type="Proteomes" id="UP000294192"/>
    </source>
</evidence>
<comment type="caution">
    <text evidence="1">The sequence shown here is derived from an EMBL/GenBank/DDBJ whole genome shotgun (WGS) entry which is preliminary data.</text>
</comment>